<evidence type="ECO:0000256" key="1">
    <source>
        <dbReference type="SAM" id="MobiDB-lite"/>
    </source>
</evidence>
<dbReference type="Proteomes" id="UP000186156">
    <property type="component" value="Unassembled WGS sequence"/>
</dbReference>
<feature type="domain" description="Transposase IS4-like" evidence="2">
    <location>
        <begin position="287"/>
        <end position="449"/>
    </location>
</feature>
<reference evidence="5" key="1">
    <citation type="submission" date="2017-01" db="EMBL/GenBank/DDBJ databases">
        <authorList>
            <person name="Varghese N."/>
            <person name="Submissions S."/>
        </authorList>
    </citation>
    <scope>NUCLEOTIDE SEQUENCE [LARGE SCALE GENOMIC DNA]</scope>
    <source>
        <strain evidence="5">DSM 16176</strain>
    </source>
</reference>
<dbReference type="GO" id="GO:0003677">
    <property type="term" value="F:DNA binding"/>
    <property type="evidence" value="ECO:0007669"/>
    <property type="project" value="InterPro"/>
</dbReference>
<dbReference type="InterPro" id="IPR047629">
    <property type="entry name" value="IS1182_transpos"/>
</dbReference>
<organism evidence="4 5">
    <name type="scientific">Alicyclobacillus vulcanalis</name>
    <dbReference type="NCBI Taxonomy" id="252246"/>
    <lineage>
        <taxon>Bacteria</taxon>
        <taxon>Bacillati</taxon>
        <taxon>Bacillota</taxon>
        <taxon>Bacilli</taxon>
        <taxon>Bacillales</taxon>
        <taxon>Alicyclobacillaceae</taxon>
        <taxon>Alicyclobacillus</taxon>
    </lineage>
</organism>
<dbReference type="PANTHER" id="PTHR33408">
    <property type="entry name" value="TRANSPOSASE"/>
    <property type="match status" value="1"/>
</dbReference>
<accession>A0A1N7PQX5</accession>
<dbReference type="AlphaFoldDB" id="A0A1N7PQX5"/>
<dbReference type="STRING" id="252246.SAMN05421799_11610"/>
<dbReference type="EMBL" id="FTOO01000016">
    <property type="protein sequence ID" value="SIT12837.1"/>
    <property type="molecule type" value="Genomic_DNA"/>
</dbReference>
<protein>
    <submittedName>
        <fullName evidence="4">Transposase</fullName>
    </submittedName>
</protein>
<dbReference type="PANTHER" id="PTHR33408:SF2">
    <property type="entry name" value="TRANSPOSASE DDE DOMAIN-CONTAINING PROTEIN"/>
    <property type="match status" value="1"/>
</dbReference>
<dbReference type="InterPro" id="IPR002559">
    <property type="entry name" value="Transposase_11"/>
</dbReference>
<dbReference type="Pfam" id="PF05598">
    <property type="entry name" value="DUF772"/>
    <property type="match status" value="1"/>
</dbReference>
<dbReference type="OrthoDB" id="2236403at2"/>
<keyword evidence="5" id="KW-1185">Reference proteome</keyword>
<dbReference type="GO" id="GO:0004803">
    <property type="term" value="F:transposase activity"/>
    <property type="evidence" value="ECO:0007669"/>
    <property type="project" value="InterPro"/>
</dbReference>
<dbReference type="RefSeq" id="WP_076349144.1">
    <property type="nucleotide sequence ID" value="NZ_FTOO01000016.1"/>
</dbReference>
<feature type="compositionally biased region" description="Basic and acidic residues" evidence="1">
    <location>
        <begin position="267"/>
        <end position="279"/>
    </location>
</feature>
<evidence type="ECO:0000259" key="3">
    <source>
        <dbReference type="Pfam" id="PF05598"/>
    </source>
</evidence>
<feature type="region of interest" description="Disordered" evidence="1">
    <location>
        <begin position="223"/>
        <end position="279"/>
    </location>
</feature>
<evidence type="ECO:0000313" key="4">
    <source>
        <dbReference type="EMBL" id="SIT12837.1"/>
    </source>
</evidence>
<feature type="compositionally biased region" description="Basic and acidic residues" evidence="1">
    <location>
        <begin position="223"/>
        <end position="242"/>
    </location>
</feature>
<feature type="domain" description="Transposase InsH N-terminal" evidence="3">
    <location>
        <begin position="20"/>
        <end position="113"/>
    </location>
</feature>
<evidence type="ECO:0000259" key="2">
    <source>
        <dbReference type="Pfam" id="PF01609"/>
    </source>
</evidence>
<evidence type="ECO:0000313" key="5">
    <source>
        <dbReference type="Proteomes" id="UP000186156"/>
    </source>
</evidence>
<sequence length="463" mass="52838">MSRKKFRGHNHDQLLLLPPDLNEWLPENHLARFISDVVDRLDTSAITEPYERELRGYPPYHPVMLLKVLIYAYCTGVFSSRKIAAACEDVEAFRWLTANQCPDFRTLSDFRKRHLHVFKELFLQVLRVAQSAGMVKMGHVALDGTKIRANASKHKAMSYGWMKQEEQRLRQEIAELVRDAERTDKREDKLYGNTRGDELPEALARRQSRLAKIQEAMAALEAEAKAKAEAEPEQASAEKDEKRDDDEGQSGGKKGHGSQGRRSMKAVPEDKAQRNFTDPEFRIMPSKDGFVQAYNVQAVVDEAYQIIVATEVINSPSDAKVLRTMVEMAKQNTGRIPKKLSGDAGYYAQEDVEWMEAMGVDPYIATRRQKHGENPICPRGRIPKSYTPKQRMARKLVTKRGRAIYAKRKVIVEPVYGHIKSCLGFDRFSLRGLAKVRGEWSLVAMCHNLLKLFRYGRSRIAMA</sequence>
<dbReference type="InterPro" id="IPR008490">
    <property type="entry name" value="Transposase_InsH_N"/>
</dbReference>
<dbReference type="GO" id="GO:0006313">
    <property type="term" value="P:DNA transposition"/>
    <property type="evidence" value="ECO:0007669"/>
    <property type="project" value="InterPro"/>
</dbReference>
<dbReference type="NCBIfam" id="NF033551">
    <property type="entry name" value="transpos_IS1182"/>
    <property type="match status" value="1"/>
</dbReference>
<gene>
    <name evidence="4" type="ORF">SAMN05421799_11610</name>
</gene>
<dbReference type="Pfam" id="PF01609">
    <property type="entry name" value="DDE_Tnp_1"/>
    <property type="match status" value="1"/>
</dbReference>
<name>A0A1N7PQX5_9BACL</name>
<proteinExistence type="predicted"/>